<dbReference type="GO" id="GO:0003677">
    <property type="term" value="F:DNA binding"/>
    <property type="evidence" value="ECO:0007669"/>
    <property type="project" value="UniProtKB-KW"/>
</dbReference>
<evidence type="ECO:0000256" key="1">
    <source>
        <dbReference type="ARBA" id="ARBA00023015"/>
    </source>
</evidence>
<accession>A0A419A265</accession>
<dbReference type="PANTHER" id="PTHR43537:SF5">
    <property type="entry name" value="UXU OPERON TRANSCRIPTIONAL REGULATOR"/>
    <property type="match status" value="1"/>
</dbReference>
<dbReference type="Gene3D" id="1.20.120.530">
    <property type="entry name" value="GntR ligand-binding domain-like"/>
    <property type="match status" value="1"/>
</dbReference>
<keyword evidence="3" id="KW-0804">Transcription</keyword>
<keyword evidence="1" id="KW-0805">Transcription regulation</keyword>
<dbReference type="InterPro" id="IPR008920">
    <property type="entry name" value="TF_FadR/GntR_C"/>
</dbReference>
<dbReference type="SUPFAM" id="SSF48008">
    <property type="entry name" value="GntR ligand-binding domain-like"/>
    <property type="match status" value="1"/>
</dbReference>
<gene>
    <name evidence="5" type="ORF">D3P06_02070</name>
</gene>
<protein>
    <submittedName>
        <fullName evidence="5">FCD domain-containing protein</fullName>
    </submittedName>
</protein>
<reference evidence="5 6" key="1">
    <citation type="submission" date="2018-09" db="EMBL/GenBank/DDBJ databases">
        <title>Paracoccus onubensis nov. sp. a moderate halophilic bacterium isolated from Gruta de las Maravillas (Aracena, Spain).</title>
        <authorList>
            <person name="Jurado V."/>
            <person name="Gutierrez-Patricio S."/>
            <person name="Gonzalez-Pimentel J.L."/>
            <person name="Laiz L."/>
            <person name="Saiz-Jimenez C."/>
        </authorList>
    </citation>
    <scope>NUCLEOTIDE SEQUENCE [LARGE SCALE GENOMIC DNA]</scope>
    <source>
        <strain evidence="5 6">DSM 19484</strain>
    </source>
</reference>
<evidence type="ECO:0000313" key="5">
    <source>
        <dbReference type="EMBL" id="RJL07022.1"/>
    </source>
</evidence>
<dbReference type="InterPro" id="IPR011711">
    <property type="entry name" value="GntR_C"/>
</dbReference>
<dbReference type="Pfam" id="PF07729">
    <property type="entry name" value="FCD"/>
    <property type="match status" value="1"/>
</dbReference>
<feature type="domain" description="GntR C-terminal" evidence="4">
    <location>
        <begin position="1"/>
        <end position="106"/>
    </location>
</feature>
<evidence type="ECO:0000256" key="3">
    <source>
        <dbReference type="ARBA" id="ARBA00023163"/>
    </source>
</evidence>
<sequence>MSALRMTAADHAALAAILDRGDAPGADYAAVNIQFHEALRAGAGNDVLACLLADLNRRSLPWRSAQFQLRTGRIDTSRAEHRAILDAVATRRPDRAADLMRGHMAASLGVILDLLAARDRAYSAG</sequence>
<dbReference type="SMART" id="SM00895">
    <property type="entry name" value="FCD"/>
    <property type="match status" value="1"/>
</dbReference>
<dbReference type="Proteomes" id="UP000285530">
    <property type="component" value="Unassembled WGS sequence"/>
</dbReference>
<name>A0A419A265_9RHOB</name>
<evidence type="ECO:0000313" key="6">
    <source>
        <dbReference type="Proteomes" id="UP000285530"/>
    </source>
</evidence>
<keyword evidence="6" id="KW-1185">Reference proteome</keyword>
<dbReference type="PANTHER" id="PTHR43537">
    <property type="entry name" value="TRANSCRIPTIONAL REGULATOR, GNTR FAMILY"/>
    <property type="match status" value="1"/>
</dbReference>
<evidence type="ECO:0000259" key="4">
    <source>
        <dbReference type="SMART" id="SM00895"/>
    </source>
</evidence>
<organism evidence="5 6">
    <name type="scientific">Paracoccus aestuarii</name>
    <dbReference type="NCBI Taxonomy" id="453842"/>
    <lineage>
        <taxon>Bacteria</taxon>
        <taxon>Pseudomonadati</taxon>
        <taxon>Pseudomonadota</taxon>
        <taxon>Alphaproteobacteria</taxon>
        <taxon>Rhodobacterales</taxon>
        <taxon>Paracoccaceae</taxon>
        <taxon>Paracoccus</taxon>
    </lineage>
</organism>
<comment type="caution">
    <text evidence="5">The sequence shown here is derived from an EMBL/GenBank/DDBJ whole genome shotgun (WGS) entry which is preliminary data.</text>
</comment>
<keyword evidence="2" id="KW-0238">DNA-binding</keyword>
<dbReference type="EMBL" id="QZEV01000004">
    <property type="protein sequence ID" value="RJL07022.1"/>
    <property type="molecule type" value="Genomic_DNA"/>
</dbReference>
<proteinExistence type="predicted"/>
<dbReference type="AlphaFoldDB" id="A0A419A265"/>
<evidence type="ECO:0000256" key="2">
    <source>
        <dbReference type="ARBA" id="ARBA00023125"/>
    </source>
</evidence>